<accession>M5UHZ4</accession>
<organism evidence="6 7">
    <name type="scientific">Rhodopirellula sallentina SM41</name>
    <dbReference type="NCBI Taxonomy" id="1263870"/>
    <lineage>
        <taxon>Bacteria</taxon>
        <taxon>Pseudomonadati</taxon>
        <taxon>Planctomycetota</taxon>
        <taxon>Planctomycetia</taxon>
        <taxon>Pirellulales</taxon>
        <taxon>Pirellulaceae</taxon>
        <taxon>Rhodopirellula</taxon>
    </lineage>
</organism>
<name>M5UHZ4_9BACT</name>
<reference evidence="6 7" key="1">
    <citation type="journal article" date="2013" name="Mar. Genomics">
        <title>Expression of sulfatases in Rhodopirellula baltica and the diversity of sulfatases in the genus Rhodopirellula.</title>
        <authorList>
            <person name="Wegner C.E."/>
            <person name="Richter-Heitmann T."/>
            <person name="Klindworth A."/>
            <person name="Klockow C."/>
            <person name="Richter M."/>
            <person name="Achstetter T."/>
            <person name="Glockner F.O."/>
            <person name="Harder J."/>
        </authorList>
    </citation>
    <scope>NUCLEOTIDE SEQUENCE [LARGE SCALE GENOMIC DNA]</scope>
    <source>
        <strain evidence="6 7">SM41</strain>
    </source>
</reference>
<dbReference type="RefSeq" id="WP_008675191.1">
    <property type="nucleotide sequence ID" value="NZ_ANOH01000090.1"/>
</dbReference>
<evidence type="ECO:0000256" key="3">
    <source>
        <dbReference type="ARBA" id="ARBA00022801"/>
    </source>
</evidence>
<proteinExistence type="inferred from homology"/>
<evidence type="ECO:0000313" key="6">
    <source>
        <dbReference type="EMBL" id="EMI57466.1"/>
    </source>
</evidence>
<dbReference type="PANTHER" id="PTHR42693:SF53">
    <property type="entry name" value="ENDO-4-O-SULFATASE"/>
    <property type="match status" value="1"/>
</dbReference>
<dbReference type="InterPro" id="IPR024607">
    <property type="entry name" value="Sulfatase_CS"/>
</dbReference>
<dbReference type="Proteomes" id="UP000011885">
    <property type="component" value="Unassembled WGS sequence"/>
</dbReference>
<dbReference type="Gene3D" id="3.40.720.10">
    <property type="entry name" value="Alkaline Phosphatase, subunit A"/>
    <property type="match status" value="1"/>
</dbReference>
<dbReference type="InterPro" id="IPR017850">
    <property type="entry name" value="Alkaline_phosphatase_core_sf"/>
</dbReference>
<dbReference type="EMBL" id="ANOH01000090">
    <property type="protein sequence ID" value="EMI57466.1"/>
    <property type="molecule type" value="Genomic_DNA"/>
</dbReference>
<dbReference type="Pfam" id="PF00884">
    <property type="entry name" value="Sulfatase"/>
    <property type="match status" value="1"/>
</dbReference>
<dbReference type="PATRIC" id="fig|1263870.3.peg.1167"/>
<evidence type="ECO:0000256" key="4">
    <source>
        <dbReference type="ARBA" id="ARBA00022837"/>
    </source>
</evidence>
<sequence>MHHHSFRGTRMRFAAVYCLVCLFTIQLTIVSASDASTQPGVTSPPNDDARPNIVFIFADDWGYGDLSCHGSSFCLTPNLDQMAAEGIDFTNFTVNSPVCSPSRVAVMTGQFPARQCIHQHFAGVTSNRKRGMPDWMDPNGPSLPRLLQAAGYRTGHFGKWHLGRGASAPSEDEYGYDAFATFNGSKKNEIAKDGLASVDHAEAFIRTNKDVPFFVNLWLHEAHLAHYPQEHYLEKFRELDEQQRVYASVIAEGDEGVGRILKLLQELNLSTGTLVVFSTDNGPEATRGQNARIHQQGDPGLGGYYSVGESGGLKGRKRSLFAGGVRVPFLVRWPGVIPPGRIDRTSVITAVDLLPTFLHVAGVELPANYTPDGENVFNAFRGTPITRTRPIFWEWRGPASQEYTWPSLGVRDGRWKLVLNPDLEKVELYDVSSDWSESHDVSRLHPEVADQLTQKIMEWKATLPTAPNEACCENKKNARASKRNKHQ</sequence>
<keyword evidence="3" id="KW-0378">Hydrolase</keyword>
<evidence type="ECO:0000313" key="7">
    <source>
        <dbReference type="Proteomes" id="UP000011885"/>
    </source>
</evidence>
<comment type="similarity">
    <text evidence="1">Belongs to the sulfatase family.</text>
</comment>
<dbReference type="GO" id="GO:0004065">
    <property type="term" value="F:arylsulfatase activity"/>
    <property type="evidence" value="ECO:0007669"/>
    <property type="project" value="TreeGrafter"/>
</dbReference>
<gene>
    <name evidence="6" type="ORF">RSSM_01076</name>
</gene>
<keyword evidence="7" id="KW-1185">Reference proteome</keyword>
<dbReference type="PROSITE" id="PS00523">
    <property type="entry name" value="SULFATASE_1"/>
    <property type="match status" value="1"/>
</dbReference>
<comment type="caution">
    <text evidence="6">The sequence shown here is derived from an EMBL/GenBank/DDBJ whole genome shotgun (WGS) entry which is preliminary data.</text>
</comment>
<protein>
    <submittedName>
        <fullName evidence="6">N-acetylgalactosamine 6-sulfate sulfatase (GALNS)</fullName>
    </submittedName>
</protein>
<dbReference type="InterPro" id="IPR050738">
    <property type="entry name" value="Sulfatase"/>
</dbReference>
<evidence type="ECO:0000256" key="2">
    <source>
        <dbReference type="ARBA" id="ARBA00022723"/>
    </source>
</evidence>
<keyword evidence="2" id="KW-0479">Metal-binding</keyword>
<dbReference type="PANTHER" id="PTHR42693">
    <property type="entry name" value="ARYLSULFATASE FAMILY MEMBER"/>
    <property type="match status" value="1"/>
</dbReference>
<dbReference type="AlphaFoldDB" id="M5UHZ4"/>
<dbReference type="Gene3D" id="3.30.1120.10">
    <property type="match status" value="1"/>
</dbReference>
<dbReference type="InterPro" id="IPR000917">
    <property type="entry name" value="Sulfatase_N"/>
</dbReference>
<evidence type="ECO:0000259" key="5">
    <source>
        <dbReference type="Pfam" id="PF00884"/>
    </source>
</evidence>
<dbReference type="GO" id="GO:0046872">
    <property type="term" value="F:metal ion binding"/>
    <property type="evidence" value="ECO:0007669"/>
    <property type="project" value="UniProtKB-KW"/>
</dbReference>
<evidence type="ECO:0000256" key="1">
    <source>
        <dbReference type="ARBA" id="ARBA00008779"/>
    </source>
</evidence>
<keyword evidence="4" id="KW-0106">Calcium</keyword>
<dbReference type="SUPFAM" id="SSF53649">
    <property type="entry name" value="Alkaline phosphatase-like"/>
    <property type="match status" value="1"/>
</dbReference>
<feature type="domain" description="Sulfatase N-terminal" evidence="5">
    <location>
        <begin position="51"/>
        <end position="363"/>
    </location>
</feature>